<keyword evidence="3" id="KW-0862">Zinc</keyword>
<dbReference type="AlphaFoldDB" id="A0AAQ3P8P1"/>
<dbReference type="EMBL" id="CP144700">
    <property type="protein sequence ID" value="WVZ23369.1"/>
    <property type="molecule type" value="Genomic_DNA"/>
</dbReference>
<gene>
    <name evidence="6" type="ORF">V8G54_001913</name>
</gene>
<evidence type="ECO:0000256" key="2">
    <source>
        <dbReference type="ARBA" id="ARBA00022771"/>
    </source>
</evidence>
<dbReference type="Proteomes" id="UP001374535">
    <property type="component" value="Chromosome 1"/>
</dbReference>
<evidence type="ECO:0000313" key="6">
    <source>
        <dbReference type="EMBL" id="WVZ23369.1"/>
    </source>
</evidence>
<name>A0AAQ3P8P1_VIGMU</name>
<dbReference type="Pfam" id="PF06839">
    <property type="entry name" value="Zn_ribbon_GRF"/>
    <property type="match status" value="1"/>
</dbReference>
<keyword evidence="2 4" id="KW-0863">Zinc-finger</keyword>
<evidence type="ECO:0000256" key="4">
    <source>
        <dbReference type="PROSITE-ProRule" id="PRU01343"/>
    </source>
</evidence>
<reference evidence="6 7" key="1">
    <citation type="journal article" date="2023" name="Life. Sci Alliance">
        <title>Evolutionary insights into 3D genome organization and epigenetic landscape of Vigna mungo.</title>
        <authorList>
            <person name="Junaid A."/>
            <person name="Singh B."/>
            <person name="Bhatia S."/>
        </authorList>
    </citation>
    <scope>NUCLEOTIDE SEQUENCE [LARGE SCALE GENOMIC DNA]</scope>
    <source>
        <strain evidence="6">Urdbean</strain>
    </source>
</reference>
<evidence type="ECO:0000256" key="3">
    <source>
        <dbReference type="ARBA" id="ARBA00022833"/>
    </source>
</evidence>
<organism evidence="6 7">
    <name type="scientific">Vigna mungo</name>
    <name type="common">Black gram</name>
    <name type="synonym">Phaseolus mungo</name>
    <dbReference type="NCBI Taxonomy" id="3915"/>
    <lineage>
        <taxon>Eukaryota</taxon>
        <taxon>Viridiplantae</taxon>
        <taxon>Streptophyta</taxon>
        <taxon>Embryophyta</taxon>
        <taxon>Tracheophyta</taxon>
        <taxon>Spermatophyta</taxon>
        <taxon>Magnoliopsida</taxon>
        <taxon>eudicotyledons</taxon>
        <taxon>Gunneridae</taxon>
        <taxon>Pentapetalae</taxon>
        <taxon>rosids</taxon>
        <taxon>fabids</taxon>
        <taxon>Fabales</taxon>
        <taxon>Fabaceae</taxon>
        <taxon>Papilionoideae</taxon>
        <taxon>50 kb inversion clade</taxon>
        <taxon>NPAAA clade</taxon>
        <taxon>indigoferoid/millettioid clade</taxon>
        <taxon>Phaseoleae</taxon>
        <taxon>Vigna</taxon>
    </lineage>
</organism>
<proteinExistence type="predicted"/>
<sequence length="118" mass="13421">MSMAYSCSSSTCNECGKKHLCFVSSRGDGGLNKKYASLVYYCREKTVLRTAKPTKNRGKQFRGCPRYKIGSENGGCNFFKWFSDWGIEENVSCELLEANDERLLKTFENQGVKQIFDV</sequence>
<keyword evidence="7" id="KW-1185">Reference proteome</keyword>
<evidence type="ECO:0000256" key="1">
    <source>
        <dbReference type="ARBA" id="ARBA00022723"/>
    </source>
</evidence>
<dbReference type="InterPro" id="IPR010666">
    <property type="entry name" value="Znf_GRF"/>
</dbReference>
<evidence type="ECO:0000259" key="5">
    <source>
        <dbReference type="PROSITE" id="PS51999"/>
    </source>
</evidence>
<keyword evidence="1" id="KW-0479">Metal-binding</keyword>
<accession>A0AAQ3P8P1</accession>
<dbReference type="GO" id="GO:0008270">
    <property type="term" value="F:zinc ion binding"/>
    <property type="evidence" value="ECO:0007669"/>
    <property type="project" value="UniProtKB-KW"/>
</dbReference>
<dbReference type="PROSITE" id="PS51999">
    <property type="entry name" value="ZF_GRF"/>
    <property type="match status" value="1"/>
</dbReference>
<feature type="domain" description="GRF-type" evidence="5">
    <location>
        <begin position="39"/>
        <end position="85"/>
    </location>
</feature>
<protein>
    <recommendedName>
        <fullName evidence="5">GRF-type domain-containing protein</fullName>
    </recommendedName>
</protein>
<evidence type="ECO:0000313" key="7">
    <source>
        <dbReference type="Proteomes" id="UP001374535"/>
    </source>
</evidence>